<reference evidence="2" key="1">
    <citation type="journal article" date="2019" name="Int. J. Syst. Evol. Microbiol.">
        <title>The Global Catalogue of Microorganisms (GCM) 10K type strain sequencing project: providing services to taxonomists for standard genome sequencing and annotation.</title>
        <authorList>
            <consortium name="The Broad Institute Genomics Platform"/>
            <consortium name="The Broad Institute Genome Sequencing Center for Infectious Disease"/>
            <person name="Wu L."/>
            <person name="Ma J."/>
        </authorList>
    </citation>
    <scope>NUCLEOTIDE SEQUENCE [LARGE SCALE GENOMIC DNA]</scope>
    <source>
        <strain evidence="2">CGMCC 4.7093</strain>
    </source>
</reference>
<name>A0ABV9YEA6_9PSEU</name>
<comment type="caution">
    <text evidence="1">The sequence shown here is derived from an EMBL/GenBank/DDBJ whole genome shotgun (WGS) entry which is preliminary data.</text>
</comment>
<proteinExistence type="predicted"/>
<accession>A0ABV9YEA6</accession>
<gene>
    <name evidence="1" type="ORF">ACFPBZ_02780</name>
</gene>
<organism evidence="1 2">
    <name type="scientific">Actinomycetospora atypica</name>
    <dbReference type="NCBI Taxonomy" id="1290095"/>
    <lineage>
        <taxon>Bacteria</taxon>
        <taxon>Bacillati</taxon>
        <taxon>Actinomycetota</taxon>
        <taxon>Actinomycetes</taxon>
        <taxon>Pseudonocardiales</taxon>
        <taxon>Pseudonocardiaceae</taxon>
        <taxon>Actinomycetospora</taxon>
    </lineage>
</organism>
<protein>
    <submittedName>
        <fullName evidence="1">Uncharacterized protein</fullName>
    </submittedName>
</protein>
<evidence type="ECO:0000313" key="1">
    <source>
        <dbReference type="EMBL" id="MFC5061118.1"/>
    </source>
</evidence>
<dbReference type="Proteomes" id="UP001595947">
    <property type="component" value="Unassembled WGS sequence"/>
</dbReference>
<keyword evidence="2" id="KW-1185">Reference proteome</keyword>
<dbReference type="RefSeq" id="WP_378034472.1">
    <property type="nucleotide sequence ID" value="NZ_JBHSIV010000002.1"/>
</dbReference>
<evidence type="ECO:0000313" key="2">
    <source>
        <dbReference type="Proteomes" id="UP001595947"/>
    </source>
</evidence>
<dbReference type="EMBL" id="JBHSIV010000002">
    <property type="protein sequence ID" value="MFC5061118.1"/>
    <property type="molecule type" value="Genomic_DNA"/>
</dbReference>
<sequence length="93" mass="9839">MTAPGRVGEVVLALLQVMYDTPHGGPAGKGADIPGQDWTVDGEPVTIDERVAAVQSAKSEGYIETVEVAKYDTPVELTPRGRSVVEEWGAKTS</sequence>